<evidence type="ECO:0000313" key="4">
    <source>
        <dbReference type="Proteomes" id="UP001310594"/>
    </source>
</evidence>
<keyword evidence="2" id="KW-0732">Signal</keyword>
<feature type="signal peptide" evidence="2">
    <location>
        <begin position="1"/>
        <end position="17"/>
    </location>
</feature>
<sequence>MAIKTFAFAFYAATTLAIPLTIRQTGLTPGAAATNDNIQGWQDDIANVNGFLNVAAAGTESAPQLEQTAADLLLALPGAATDEPNRLMALAGLVSSADTTAMAAVSDLMTIFGGVLGNLTTIVNAGEDMTVITGAVNLINDLREQSGRYRCNDKRAEYQEPTPNTEQANSSRHIEWAMERYVREMVLVNARGLMRPRTDFTEHVKLAIGSGEVGFSVHKDLICRHSQVIATKLTAASALFDSTDPETIVKLPEFAPGTFATYLVCLYHETVDLQSQDSADEERWHELVDVYIVADTLQDVRSANVIMDECTRYIDHHSTVPWAAIIKVFDKTTQNCPLRRLIVDSRLHSNTWEGTESDWAMAEMPKAFFADFFAAYARTLKYEAMNTLSGRMLGSGKPKSHYYRHSEAALAKAKEMAKEAKEKAKKAREVRAAKDDEDESYDEEAPTEED</sequence>
<feature type="chain" id="PRO_5042851528" description="BTB domain-containing protein" evidence="2">
    <location>
        <begin position="18"/>
        <end position="450"/>
    </location>
</feature>
<evidence type="ECO:0000313" key="3">
    <source>
        <dbReference type="EMBL" id="KAK5694562.1"/>
    </source>
</evidence>
<comment type="caution">
    <text evidence="3">The sequence shown here is derived from an EMBL/GenBank/DDBJ whole genome shotgun (WGS) entry which is preliminary data.</text>
</comment>
<evidence type="ECO:0000256" key="1">
    <source>
        <dbReference type="SAM" id="MobiDB-lite"/>
    </source>
</evidence>
<reference evidence="3" key="1">
    <citation type="submission" date="2023-08" db="EMBL/GenBank/DDBJ databases">
        <title>Black Yeasts Isolated from many extreme environments.</title>
        <authorList>
            <person name="Coleine C."/>
            <person name="Stajich J.E."/>
            <person name="Selbmann L."/>
        </authorList>
    </citation>
    <scope>NUCLEOTIDE SEQUENCE</scope>
    <source>
        <strain evidence="3">CCFEE 5810</strain>
    </source>
</reference>
<dbReference type="AlphaFoldDB" id="A0AAN7WB65"/>
<name>A0AAN7WB65_9PEZI</name>
<organism evidence="3 4">
    <name type="scientific">Elasticomyces elasticus</name>
    <dbReference type="NCBI Taxonomy" id="574655"/>
    <lineage>
        <taxon>Eukaryota</taxon>
        <taxon>Fungi</taxon>
        <taxon>Dikarya</taxon>
        <taxon>Ascomycota</taxon>
        <taxon>Pezizomycotina</taxon>
        <taxon>Dothideomycetes</taxon>
        <taxon>Dothideomycetidae</taxon>
        <taxon>Mycosphaerellales</taxon>
        <taxon>Teratosphaeriaceae</taxon>
        <taxon>Elasticomyces</taxon>
    </lineage>
</organism>
<feature type="compositionally biased region" description="Acidic residues" evidence="1">
    <location>
        <begin position="435"/>
        <end position="450"/>
    </location>
</feature>
<gene>
    <name evidence="3" type="ORF">LTR97_009152</name>
</gene>
<dbReference type="PANTHER" id="PTHR47843">
    <property type="entry name" value="BTB DOMAIN-CONTAINING PROTEIN-RELATED"/>
    <property type="match status" value="1"/>
</dbReference>
<dbReference type="Proteomes" id="UP001310594">
    <property type="component" value="Unassembled WGS sequence"/>
</dbReference>
<protein>
    <recommendedName>
        <fullName evidence="5">BTB domain-containing protein</fullName>
    </recommendedName>
</protein>
<dbReference type="InterPro" id="IPR011333">
    <property type="entry name" value="SKP1/BTB/POZ_sf"/>
</dbReference>
<dbReference type="Gene3D" id="3.30.710.10">
    <property type="entry name" value="Potassium Channel Kv1.1, Chain A"/>
    <property type="match status" value="1"/>
</dbReference>
<evidence type="ECO:0000256" key="2">
    <source>
        <dbReference type="SAM" id="SignalP"/>
    </source>
</evidence>
<proteinExistence type="predicted"/>
<accession>A0AAN7WB65</accession>
<dbReference type="PANTHER" id="PTHR47843:SF2">
    <property type="entry name" value="BTB DOMAIN-CONTAINING PROTEIN"/>
    <property type="match status" value="1"/>
</dbReference>
<feature type="region of interest" description="Disordered" evidence="1">
    <location>
        <begin position="414"/>
        <end position="450"/>
    </location>
</feature>
<feature type="compositionally biased region" description="Basic and acidic residues" evidence="1">
    <location>
        <begin position="414"/>
        <end position="434"/>
    </location>
</feature>
<dbReference type="EMBL" id="JAVRQU010000015">
    <property type="protein sequence ID" value="KAK5694562.1"/>
    <property type="molecule type" value="Genomic_DNA"/>
</dbReference>
<evidence type="ECO:0008006" key="5">
    <source>
        <dbReference type="Google" id="ProtNLM"/>
    </source>
</evidence>